<evidence type="ECO:0000256" key="2">
    <source>
        <dbReference type="ARBA" id="ARBA00012137"/>
    </source>
</evidence>
<dbReference type="InterPro" id="IPR027417">
    <property type="entry name" value="P-loop_NTPase"/>
</dbReference>
<dbReference type="Pfam" id="PF00485">
    <property type="entry name" value="PRK"/>
    <property type="match status" value="1"/>
</dbReference>
<keyword evidence="8" id="KW-1185">Reference proteome</keyword>
<dbReference type="GO" id="GO:0044206">
    <property type="term" value="P:UMP salvage"/>
    <property type="evidence" value="ECO:0007669"/>
    <property type="project" value="UniProtKB-UniPathway"/>
</dbReference>
<evidence type="ECO:0000256" key="5">
    <source>
        <dbReference type="ARBA" id="ARBA00022777"/>
    </source>
</evidence>
<accession>A0A833JCE2</accession>
<dbReference type="EC" id="2.7.1.48" evidence="2"/>
<protein>
    <recommendedName>
        <fullName evidence="2">uridine/cytidine kinase</fullName>
        <ecNumber evidence="2">2.7.1.48</ecNumber>
    </recommendedName>
</protein>
<comment type="caution">
    <text evidence="7">The sequence shown here is derived from an EMBL/GenBank/DDBJ whole genome shotgun (WGS) entry which is preliminary data.</text>
</comment>
<dbReference type="InterPro" id="IPR006083">
    <property type="entry name" value="PRK/URK"/>
</dbReference>
<gene>
    <name evidence="7" type="ORF">GCL57_10375</name>
</gene>
<dbReference type="AlphaFoldDB" id="A0A833JCE2"/>
<feature type="domain" description="Phosphoribulokinase/uridine kinase" evidence="6">
    <location>
        <begin position="7"/>
        <end position="182"/>
    </location>
</feature>
<evidence type="ECO:0000256" key="3">
    <source>
        <dbReference type="ARBA" id="ARBA00022679"/>
    </source>
</evidence>
<evidence type="ECO:0000313" key="8">
    <source>
        <dbReference type="Proteomes" id="UP000442694"/>
    </source>
</evidence>
<dbReference type="GO" id="GO:0004849">
    <property type="term" value="F:uridine kinase activity"/>
    <property type="evidence" value="ECO:0007669"/>
    <property type="project" value="UniProtKB-EC"/>
</dbReference>
<evidence type="ECO:0000259" key="6">
    <source>
        <dbReference type="Pfam" id="PF00485"/>
    </source>
</evidence>
<dbReference type="CDD" id="cd02023">
    <property type="entry name" value="UMPK"/>
    <property type="match status" value="1"/>
</dbReference>
<dbReference type="PANTHER" id="PTHR10285">
    <property type="entry name" value="URIDINE KINASE"/>
    <property type="match status" value="1"/>
</dbReference>
<name>A0A833JCE2_9BACT</name>
<evidence type="ECO:0000313" key="7">
    <source>
        <dbReference type="EMBL" id="KAB8029932.1"/>
    </source>
</evidence>
<keyword evidence="3 7" id="KW-0808">Transferase</keyword>
<keyword evidence="5 7" id="KW-0418">Kinase</keyword>
<dbReference type="InterPro" id="IPR000764">
    <property type="entry name" value="Uridine_kinase-like"/>
</dbReference>
<dbReference type="EMBL" id="WFLN01000007">
    <property type="protein sequence ID" value="KAB8029932.1"/>
    <property type="molecule type" value="Genomic_DNA"/>
</dbReference>
<reference evidence="7 8" key="1">
    <citation type="submission" date="2019-10" db="EMBL/GenBank/DDBJ databases">
        <title>New genus of Silvanigrellaceae.</title>
        <authorList>
            <person name="Pitt A."/>
            <person name="Hahn M.W."/>
        </authorList>
    </citation>
    <scope>NUCLEOTIDE SEQUENCE [LARGE SCALE GENOMIC DNA]</scope>
    <source>
        <strain evidence="7 8">33A1-SZDP</strain>
    </source>
</reference>
<organism evidence="7 8">
    <name type="scientific">Fluviispira multicolorata</name>
    <dbReference type="NCBI Taxonomy" id="2654512"/>
    <lineage>
        <taxon>Bacteria</taxon>
        <taxon>Pseudomonadati</taxon>
        <taxon>Bdellovibrionota</taxon>
        <taxon>Oligoflexia</taxon>
        <taxon>Silvanigrellales</taxon>
        <taxon>Silvanigrellaceae</taxon>
        <taxon>Fluviispira</taxon>
    </lineage>
</organism>
<dbReference type="RefSeq" id="WP_152213274.1">
    <property type="nucleotide sequence ID" value="NZ_WFLN01000007.1"/>
</dbReference>
<dbReference type="PRINTS" id="PR00988">
    <property type="entry name" value="URIDINKINASE"/>
</dbReference>
<comment type="pathway">
    <text evidence="1">Pyrimidine metabolism; UMP biosynthesis via salvage pathway; UMP from uridine: step 1/1.</text>
</comment>
<evidence type="ECO:0000256" key="1">
    <source>
        <dbReference type="ARBA" id="ARBA00004690"/>
    </source>
</evidence>
<sequence length="201" mass="22868">MTHKIKIIAISGGSGSGKTTAAHYLQQILGNENCKILSQDSYYIDQSLNFKGDGTVNFDHPNAIDFPLMAENLSDLIKNKTIQIPIYDFITHTRKNENILFHPPKILIVDGILILSQEILRPFFTASLFIDIAEETRFKRRLKRDVEERGRQPEGVKKQFYSLVKPMHDAFVQPSKEYATFVATDDSSLKDALEKIKNLVI</sequence>
<dbReference type="GO" id="GO:0005524">
    <property type="term" value="F:ATP binding"/>
    <property type="evidence" value="ECO:0007669"/>
    <property type="project" value="InterPro"/>
</dbReference>
<dbReference type="UniPathway" id="UPA00574">
    <property type="reaction ID" value="UER00637"/>
</dbReference>
<dbReference type="NCBIfam" id="NF004018">
    <property type="entry name" value="PRK05480.1"/>
    <property type="match status" value="1"/>
</dbReference>
<proteinExistence type="predicted"/>
<evidence type="ECO:0000256" key="4">
    <source>
        <dbReference type="ARBA" id="ARBA00022741"/>
    </source>
</evidence>
<dbReference type="SUPFAM" id="SSF52540">
    <property type="entry name" value="P-loop containing nucleoside triphosphate hydrolases"/>
    <property type="match status" value="1"/>
</dbReference>
<keyword evidence="4" id="KW-0547">Nucleotide-binding</keyword>
<dbReference type="Proteomes" id="UP000442694">
    <property type="component" value="Unassembled WGS sequence"/>
</dbReference>
<dbReference type="Gene3D" id="3.40.50.300">
    <property type="entry name" value="P-loop containing nucleotide triphosphate hydrolases"/>
    <property type="match status" value="1"/>
</dbReference>